<keyword evidence="2" id="KW-1185">Reference proteome</keyword>
<dbReference type="Proteomes" id="UP001230188">
    <property type="component" value="Unassembled WGS sequence"/>
</dbReference>
<reference evidence="1" key="1">
    <citation type="submission" date="2023-01" db="EMBL/GenBank/DDBJ databases">
        <title>Metagenome sequencing of chrysophaentin producing Chrysophaeum taylorii.</title>
        <authorList>
            <person name="Davison J."/>
            <person name="Bewley C."/>
        </authorList>
    </citation>
    <scope>NUCLEOTIDE SEQUENCE</scope>
    <source>
        <strain evidence="1">NIES-1699</strain>
    </source>
</reference>
<evidence type="ECO:0000313" key="2">
    <source>
        <dbReference type="Proteomes" id="UP001230188"/>
    </source>
</evidence>
<gene>
    <name evidence="1" type="ORF">CTAYLR_009880</name>
</gene>
<proteinExistence type="predicted"/>
<accession>A0AAD7UKA3</accession>
<evidence type="ECO:0000313" key="1">
    <source>
        <dbReference type="EMBL" id="KAJ8607797.1"/>
    </source>
</evidence>
<sequence length="106" mass="11756">MEADSRDDKLMFRGAWVFLCHREVDELFYCATPRHQWDAMYYEGTLDDCRGLGVKPVASLRGKYAGTAAAELESAVSEQESTYLTLKARPPDGVYATRRSGVEGGG</sequence>
<dbReference type="AlphaFoldDB" id="A0AAD7UKA3"/>
<organism evidence="1 2">
    <name type="scientific">Chrysophaeum taylorii</name>
    <dbReference type="NCBI Taxonomy" id="2483200"/>
    <lineage>
        <taxon>Eukaryota</taxon>
        <taxon>Sar</taxon>
        <taxon>Stramenopiles</taxon>
        <taxon>Ochrophyta</taxon>
        <taxon>Pelagophyceae</taxon>
        <taxon>Pelagomonadales</taxon>
        <taxon>Pelagomonadaceae</taxon>
        <taxon>Chrysophaeum</taxon>
    </lineage>
</organism>
<dbReference type="EMBL" id="JAQMWT010000195">
    <property type="protein sequence ID" value="KAJ8607797.1"/>
    <property type="molecule type" value="Genomic_DNA"/>
</dbReference>
<name>A0AAD7UKA3_9STRA</name>
<comment type="caution">
    <text evidence="1">The sequence shown here is derived from an EMBL/GenBank/DDBJ whole genome shotgun (WGS) entry which is preliminary data.</text>
</comment>
<protein>
    <submittedName>
        <fullName evidence="1">Uncharacterized protein</fullName>
    </submittedName>
</protein>